<keyword evidence="8" id="KW-0560">Oxidoreductase</keyword>
<dbReference type="InterPro" id="IPR051721">
    <property type="entry name" value="Biopterin_syn/organic_redct"/>
</dbReference>
<evidence type="ECO:0000256" key="1">
    <source>
        <dbReference type="ARBA" id="ARBA00004496"/>
    </source>
</evidence>
<evidence type="ECO:0000313" key="9">
    <source>
        <dbReference type="Proteomes" id="UP000694846"/>
    </source>
</evidence>
<dbReference type="RefSeq" id="XP_025414719.1">
    <property type="nucleotide sequence ID" value="XM_025558934.1"/>
</dbReference>
<organism evidence="9 10">
    <name type="scientific">Sipha flava</name>
    <name type="common">yellow sugarcane aphid</name>
    <dbReference type="NCBI Taxonomy" id="143950"/>
    <lineage>
        <taxon>Eukaryota</taxon>
        <taxon>Metazoa</taxon>
        <taxon>Ecdysozoa</taxon>
        <taxon>Arthropoda</taxon>
        <taxon>Hexapoda</taxon>
        <taxon>Insecta</taxon>
        <taxon>Pterygota</taxon>
        <taxon>Neoptera</taxon>
        <taxon>Paraneoptera</taxon>
        <taxon>Hemiptera</taxon>
        <taxon>Sternorrhyncha</taxon>
        <taxon>Aphidomorpha</taxon>
        <taxon>Aphidoidea</taxon>
        <taxon>Aphididae</taxon>
        <taxon>Sipha</taxon>
    </lineage>
</organism>
<dbReference type="InterPro" id="IPR006393">
    <property type="entry name" value="Sepiapterin_red"/>
</dbReference>
<dbReference type="InterPro" id="IPR002347">
    <property type="entry name" value="SDR_fam"/>
</dbReference>
<evidence type="ECO:0000256" key="8">
    <source>
        <dbReference type="ARBA" id="ARBA00023002"/>
    </source>
</evidence>
<dbReference type="InterPro" id="IPR036291">
    <property type="entry name" value="NAD(P)-bd_dom_sf"/>
</dbReference>
<evidence type="ECO:0000256" key="7">
    <source>
        <dbReference type="ARBA" id="ARBA00022857"/>
    </source>
</evidence>
<dbReference type="GeneID" id="112686578"/>
<comment type="subcellular location">
    <subcellularLocation>
        <location evidence="1">Cytoplasm</location>
    </subcellularLocation>
</comment>
<dbReference type="FunFam" id="3.40.50.720:FF:000259">
    <property type="entry name" value="Sepiapterin reductase"/>
    <property type="match status" value="1"/>
</dbReference>
<accession>A0A8B8FUS5</accession>
<gene>
    <name evidence="10" type="primary">LOC112686578</name>
</gene>
<name>A0A8B8FUS5_9HEMI</name>
<evidence type="ECO:0000256" key="4">
    <source>
        <dbReference type="ARBA" id="ARBA00013075"/>
    </source>
</evidence>
<evidence type="ECO:0000256" key="6">
    <source>
        <dbReference type="ARBA" id="ARBA00022490"/>
    </source>
</evidence>
<dbReference type="EC" id="1.1.1.153" evidence="4"/>
<evidence type="ECO:0000256" key="5">
    <source>
        <dbReference type="ARBA" id="ARBA00019170"/>
    </source>
</evidence>
<dbReference type="Proteomes" id="UP000694846">
    <property type="component" value="Unplaced"/>
</dbReference>
<comment type="similarity">
    <text evidence="2">Belongs to the sepiapterin reductase family.</text>
</comment>
<sequence length="259" mass="29433">MNEFWSRRTCVILTGASKGIGQSLAVEISKLLIPESTIVLLARDTNGLEKTKEMVNKENKDILIEYYSVDLYNSNATMFEKMLEPIDSTKYELFVLIHNAGSVGNLDHLTADMNDPDEWNKYMFLNLYSVTCLTSVFLSKFDCDKTERCIVNITSLMAIEPFKSVGYYCVGKASREMYFRVLALENPSLNILSYSPGPVLTDMYINISSNSKDDIVREQFSSGKQQKNLVKVEDTCRKLVNTLAMRNYKSGGRVDYFDV</sequence>
<evidence type="ECO:0000256" key="2">
    <source>
        <dbReference type="ARBA" id="ARBA00010483"/>
    </source>
</evidence>
<dbReference type="GO" id="GO:0006729">
    <property type="term" value="P:tetrahydrobiopterin biosynthetic process"/>
    <property type="evidence" value="ECO:0007669"/>
    <property type="project" value="InterPro"/>
</dbReference>
<proteinExistence type="inferred from homology"/>
<dbReference type="NCBIfam" id="TIGR01500">
    <property type="entry name" value="sepiapter_red"/>
    <property type="match status" value="1"/>
</dbReference>
<dbReference type="GO" id="GO:0004757">
    <property type="term" value="F:sepiapterin reductase (NADP+) activity"/>
    <property type="evidence" value="ECO:0007669"/>
    <property type="project" value="UniProtKB-EC"/>
</dbReference>
<dbReference type="OrthoDB" id="153074at2759"/>
<dbReference type="GO" id="GO:0005737">
    <property type="term" value="C:cytoplasm"/>
    <property type="evidence" value="ECO:0007669"/>
    <property type="project" value="UniProtKB-SubCell"/>
</dbReference>
<dbReference type="PANTHER" id="PTHR44085:SF2">
    <property type="entry name" value="SEPIAPTERIN REDUCTASE"/>
    <property type="match status" value="1"/>
</dbReference>
<dbReference type="SUPFAM" id="SSF51735">
    <property type="entry name" value="NAD(P)-binding Rossmann-fold domains"/>
    <property type="match status" value="1"/>
</dbReference>
<dbReference type="Pfam" id="PF00106">
    <property type="entry name" value="adh_short"/>
    <property type="match status" value="1"/>
</dbReference>
<dbReference type="AlphaFoldDB" id="A0A8B8FUS5"/>
<dbReference type="PRINTS" id="PR00081">
    <property type="entry name" value="GDHRDH"/>
</dbReference>
<keyword evidence="7" id="KW-0521">NADP</keyword>
<dbReference type="Gene3D" id="3.40.50.720">
    <property type="entry name" value="NAD(P)-binding Rossmann-like Domain"/>
    <property type="match status" value="1"/>
</dbReference>
<comment type="subunit">
    <text evidence="3">Homodimer.</text>
</comment>
<evidence type="ECO:0000256" key="3">
    <source>
        <dbReference type="ARBA" id="ARBA00011738"/>
    </source>
</evidence>
<evidence type="ECO:0000313" key="10">
    <source>
        <dbReference type="RefSeq" id="XP_025414719.1"/>
    </source>
</evidence>
<protein>
    <recommendedName>
        <fullName evidence="5">Sepiapterin reductase</fullName>
        <ecNumber evidence="4">1.1.1.153</ecNumber>
    </recommendedName>
</protein>
<reference evidence="10" key="1">
    <citation type="submission" date="2025-08" db="UniProtKB">
        <authorList>
            <consortium name="RefSeq"/>
        </authorList>
    </citation>
    <scope>IDENTIFICATION</scope>
    <source>
        <tissue evidence="10">Whole body</tissue>
    </source>
</reference>
<dbReference type="PANTHER" id="PTHR44085">
    <property type="entry name" value="SEPIAPTERIN REDUCTASE"/>
    <property type="match status" value="1"/>
</dbReference>
<keyword evidence="9" id="KW-1185">Reference proteome</keyword>
<keyword evidence="6" id="KW-0963">Cytoplasm</keyword>